<keyword evidence="6 9" id="KW-0808">Transferase</keyword>
<evidence type="ECO:0000256" key="4">
    <source>
        <dbReference type="ARBA" id="ARBA00012526"/>
    </source>
</evidence>
<keyword evidence="10" id="KW-1185">Reference proteome</keyword>
<accession>K6UM60</accession>
<keyword evidence="8" id="KW-0414">Isoprene biosynthesis</keyword>
<sequence length="205" mass="21835">MLRHALDQVLSCPDVDEVILVAPSTHLGEARALLTETERTRVEVVVGGAERTESVLHGLSAVREGTEFVLVHDAARCLAPPALFTRVIRALRSGRRAVVPGIPVVDTVKQVDDEGLVTATPDRSALRAVQTPQGFTREVLTEAHRRAVETGLGATDDAALVESCGVRVTVVPGEVAAAKITTPDDLAFFEYRLTAERRGSLGLGA</sequence>
<reference evidence="9 10" key="1">
    <citation type="submission" date="2012-08" db="EMBL/GenBank/DDBJ databases">
        <title>Whole genome shotgun sequence of Austwickia chelonae NBRC 105200.</title>
        <authorList>
            <person name="Yoshida I."/>
            <person name="Hosoyama A."/>
            <person name="Tsuchikane K."/>
            <person name="Katsumata H."/>
            <person name="Ando Y."/>
            <person name="Ohji S."/>
            <person name="Hamada M."/>
            <person name="Tamura T."/>
            <person name="Yamazoe A."/>
            <person name="Yamazaki S."/>
            <person name="Fujita N."/>
        </authorList>
    </citation>
    <scope>NUCLEOTIDE SEQUENCE [LARGE SCALE GENOMIC DNA]</scope>
    <source>
        <strain evidence="9 10">NBRC 105200</strain>
    </source>
</reference>
<evidence type="ECO:0000313" key="9">
    <source>
        <dbReference type="EMBL" id="GAB77831.1"/>
    </source>
</evidence>
<evidence type="ECO:0000256" key="1">
    <source>
        <dbReference type="ARBA" id="ARBA00001282"/>
    </source>
</evidence>
<comment type="catalytic activity">
    <reaction evidence="1">
        <text>2-C-methyl-D-erythritol 4-phosphate + CTP + H(+) = 4-CDP-2-C-methyl-D-erythritol + diphosphate</text>
        <dbReference type="Rhea" id="RHEA:13429"/>
        <dbReference type="ChEBI" id="CHEBI:15378"/>
        <dbReference type="ChEBI" id="CHEBI:33019"/>
        <dbReference type="ChEBI" id="CHEBI:37563"/>
        <dbReference type="ChEBI" id="CHEBI:57823"/>
        <dbReference type="ChEBI" id="CHEBI:58262"/>
        <dbReference type="EC" id="2.7.7.60"/>
    </reaction>
</comment>
<dbReference type="PROSITE" id="PS01295">
    <property type="entry name" value="ISPD"/>
    <property type="match status" value="1"/>
</dbReference>
<evidence type="ECO:0000256" key="7">
    <source>
        <dbReference type="ARBA" id="ARBA00022695"/>
    </source>
</evidence>
<dbReference type="EC" id="2.7.7.60" evidence="4"/>
<dbReference type="STRING" id="100225.SAMN05421595_0340"/>
<dbReference type="SUPFAM" id="SSF53448">
    <property type="entry name" value="Nucleotide-diphospho-sugar transferases"/>
    <property type="match status" value="1"/>
</dbReference>
<comment type="pathway">
    <text evidence="2">Isoprenoid biosynthesis; isopentenyl diphosphate biosynthesis via DXP pathway; isopentenyl diphosphate from 1-deoxy-D-xylulose 5-phosphate: step 2/6.</text>
</comment>
<dbReference type="InterPro" id="IPR001228">
    <property type="entry name" value="IspD"/>
</dbReference>
<dbReference type="PANTHER" id="PTHR32125">
    <property type="entry name" value="2-C-METHYL-D-ERYTHRITOL 4-PHOSPHATE CYTIDYLYLTRANSFERASE, CHLOROPLASTIC"/>
    <property type="match status" value="1"/>
</dbReference>
<protein>
    <recommendedName>
        <fullName evidence="5">2-C-methyl-D-erythritol 4-phosphate cytidylyltransferase</fullName>
        <ecNumber evidence="4">2.7.7.60</ecNumber>
    </recommendedName>
</protein>
<evidence type="ECO:0000256" key="6">
    <source>
        <dbReference type="ARBA" id="ARBA00022679"/>
    </source>
</evidence>
<dbReference type="InterPro" id="IPR018294">
    <property type="entry name" value="ISPD_synthase_CS"/>
</dbReference>
<dbReference type="EMBL" id="BAGZ01000008">
    <property type="protein sequence ID" value="GAB77831.1"/>
    <property type="molecule type" value="Genomic_DNA"/>
</dbReference>
<comment type="caution">
    <text evidence="9">The sequence shown here is derived from an EMBL/GenBank/DDBJ whole genome shotgun (WGS) entry which is preliminary data.</text>
</comment>
<name>K6UM60_9MICO</name>
<evidence type="ECO:0000256" key="2">
    <source>
        <dbReference type="ARBA" id="ARBA00004787"/>
    </source>
</evidence>
<dbReference type="eggNOG" id="COG1211">
    <property type="taxonomic scope" value="Bacteria"/>
</dbReference>
<comment type="similarity">
    <text evidence="3">Belongs to the IspD/TarI cytidylyltransferase family. IspD subfamily.</text>
</comment>
<keyword evidence="7 9" id="KW-0548">Nucleotidyltransferase</keyword>
<dbReference type="GO" id="GO:0019288">
    <property type="term" value="P:isopentenyl diphosphate biosynthetic process, methylerythritol 4-phosphate pathway"/>
    <property type="evidence" value="ECO:0007669"/>
    <property type="project" value="UniProtKB-UniPathway"/>
</dbReference>
<dbReference type="InterPro" id="IPR034683">
    <property type="entry name" value="IspD/TarI"/>
</dbReference>
<dbReference type="Proteomes" id="UP000008495">
    <property type="component" value="Unassembled WGS sequence"/>
</dbReference>
<dbReference type="CDD" id="cd02516">
    <property type="entry name" value="CDP-ME_synthetase"/>
    <property type="match status" value="1"/>
</dbReference>
<dbReference type="Pfam" id="PF01128">
    <property type="entry name" value="IspD"/>
    <property type="match status" value="1"/>
</dbReference>
<gene>
    <name evidence="9" type="primary">ispD</name>
    <name evidence="9" type="ORF">AUCHE_08_00730</name>
</gene>
<dbReference type="FunFam" id="3.90.550.10:FF:000003">
    <property type="entry name" value="2-C-methyl-D-erythritol 4-phosphate cytidylyltransferase"/>
    <property type="match status" value="1"/>
</dbReference>
<dbReference type="NCBIfam" id="TIGR00453">
    <property type="entry name" value="ispD"/>
    <property type="match status" value="1"/>
</dbReference>
<dbReference type="AlphaFoldDB" id="K6UM60"/>
<dbReference type="PANTHER" id="PTHR32125:SF4">
    <property type="entry name" value="2-C-METHYL-D-ERYTHRITOL 4-PHOSPHATE CYTIDYLYLTRANSFERASE, CHLOROPLASTIC"/>
    <property type="match status" value="1"/>
</dbReference>
<dbReference type="GO" id="GO:0050518">
    <property type="term" value="F:2-C-methyl-D-erythritol 4-phosphate cytidylyltransferase activity"/>
    <property type="evidence" value="ECO:0007669"/>
    <property type="project" value="UniProtKB-EC"/>
</dbReference>
<dbReference type="UniPathway" id="UPA00056">
    <property type="reaction ID" value="UER00093"/>
</dbReference>
<evidence type="ECO:0000313" key="10">
    <source>
        <dbReference type="Proteomes" id="UP000008495"/>
    </source>
</evidence>
<evidence type="ECO:0000256" key="5">
    <source>
        <dbReference type="ARBA" id="ARBA00019056"/>
    </source>
</evidence>
<dbReference type="InterPro" id="IPR050088">
    <property type="entry name" value="IspD/TarI_cytidylyltransf_bact"/>
</dbReference>
<dbReference type="InterPro" id="IPR029044">
    <property type="entry name" value="Nucleotide-diphossugar_trans"/>
</dbReference>
<proteinExistence type="inferred from homology"/>
<evidence type="ECO:0000256" key="3">
    <source>
        <dbReference type="ARBA" id="ARBA00009789"/>
    </source>
</evidence>
<organism evidence="9 10">
    <name type="scientific">Austwickia chelonae NBRC 105200</name>
    <dbReference type="NCBI Taxonomy" id="1184607"/>
    <lineage>
        <taxon>Bacteria</taxon>
        <taxon>Bacillati</taxon>
        <taxon>Actinomycetota</taxon>
        <taxon>Actinomycetes</taxon>
        <taxon>Micrococcales</taxon>
        <taxon>Dermatophilaceae</taxon>
        <taxon>Austwickia</taxon>
    </lineage>
</organism>
<evidence type="ECO:0000256" key="8">
    <source>
        <dbReference type="ARBA" id="ARBA00023229"/>
    </source>
</evidence>
<dbReference type="Gene3D" id="3.90.550.10">
    <property type="entry name" value="Spore Coat Polysaccharide Biosynthesis Protein SpsA, Chain A"/>
    <property type="match status" value="1"/>
</dbReference>